<dbReference type="InterPro" id="IPR014001">
    <property type="entry name" value="Helicase_ATP-bd"/>
</dbReference>
<dbReference type="InterPro" id="IPR027417">
    <property type="entry name" value="P-loop_NTPase"/>
</dbReference>
<keyword evidence="6" id="KW-0067">ATP-binding</keyword>
<reference evidence="11" key="2">
    <citation type="submission" date="2014-03" db="EMBL/GenBank/DDBJ databases">
        <title>The whipworm genome and dual-species transcriptomics of an intimate host-pathogen interaction.</title>
        <authorList>
            <person name="Foth B.J."/>
            <person name="Tsai I.J."/>
            <person name="Reid A.J."/>
            <person name="Bancroft A.J."/>
            <person name="Nichol S."/>
            <person name="Tracey A."/>
            <person name="Holroyd N."/>
            <person name="Cotton J.A."/>
            <person name="Stanley E.J."/>
            <person name="Zarowiecki M."/>
            <person name="Liu J.Z."/>
            <person name="Huckvale T."/>
            <person name="Cooper P.J."/>
            <person name="Grencis R.K."/>
            <person name="Berriman M."/>
        </authorList>
    </citation>
    <scope>NUCLEOTIDE SEQUENCE [LARGE SCALE GENOMIC DNA]</scope>
</reference>
<dbReference type="EMBL" id="HG806867">
    <property type="protein sequence ID" value="CDW60069.1"/>
    <property type="molecule type" value="Genomic_DNA"/>
</dbReference>
<dbReference type="SUPFAM" id="SSF52540">
    <property type="entry name" value="P-loop containing nucleoside triphosphate hydrolases"/>
    <property type="match status" value="1"/>
</dbReference>
<dbReference type="OrthoDB" id="2320933at2759"/>
<dbReference type="GO" id="GO:0004386">
    <property type="term" value="F:helicase activity"/>
    <property type="evidence" value="ECO:0007669"/>
    <property type="project" value="UniProtKB-KW"/>
</dbReference>
<dbReference type="Proteomes" id="UP000030665">
    <property type="component" value="Unassembled WGS sequence"/>
</dbReference>
<sequence>MQVEAEAHENNAHSDEVDLAPEAKRNRTVESRLRQRFEQNATRCAAEEETFYGLPPKVRNLFKELRGISKLYDGSFYQSLWLIIYLRFCPYRRKKYLVQIFKFSIVLDWQDKVLNCSAVKAGQNLIISLPTGGGKTLLSEILILKQIVCRGKDVLFVLPYVSIVQEKVKDLIPLGLDLDFLVEEYAASKGRIPPIKRRRKRSVYVATIERAQTLANSLYENKRIDDLGLVVIDEIIHSQLHLIGEGAGRGSALEQLIVKLMFCSPACQLIGMSATLSNLDHLKVFMKADLFTHQFRPVF</sequence>
<evidence type="ECO:0000256" key="9">
    <source>
        <dbReference type="SAM" id="MobiDB-lite"/>
    </source>
</evidence>
<dbReference type="PANTHER" id="PTHR47961:SF12">
    <property type="entry name" value="HELICASE POLQ-LIKE"/>
    <property type="match status" value="1"/>
</dbReference>
<dbReference type="SMART" id="SM00487">
    <property type="entry name" value="DEXDc"/>
    <property type="match status" value="1"/>
</dbReference>
<keyword evidence="4" id="KW-0378">Hydrolase</keyword>
<feature type="domain" description="Helicase ATP-binding" evidence="10">
    <location>
        <begin position="116"/>
        <end position="294"/>
    </location>
</feature>
<dbReference type="GO" id="GO:0005524">
    <property type="term" value="F:ATP binding"/>
    <property type="evidence" value="ECO:0007669"/>
    <property type="project" value="UniProtKB-KW"/>
</dbReference>
<dbReference type="GO" id="GO:0003676">
    <property type="term" value="F:nucleic acid binding"/>
    <property type="evidence" value="ECO:0007669"/>
    <property type="project" value="InterPro"/>
</dbReference>
<dbReference type="FunFam" id="3.40.50.300:FF:000813">
    <property type="entry name" value="helicase POLQ-like isoform X1"/>
    <property type="match status" value="1"/>
</dbReference>
<evidence type="ECO:0000313" key="12">
    <source>
        <dbReference type="Proteomes" id="UP000030665"/>
    </source>
</evidence>
<dbReference type="GO" id="GO:0006281">
    <property type="term" value="P:DNA repair"/>
    <property type="evidence" value="ECO:0007669"/>
    <property type="project" value="UniProtKB-KW"/>
</dbReference>
<comment type="subcellular location">
    <subcellularLocation>
        <location evidence="1">Nucleus</location>
    </subcellularLocation>
</comment>
<dbReference type="InterPro" id="IPR011545">
    <property type="entry name" value="DEAD/DEAH_box_helicase_dom"/>
</dbReference>
<evidence type="ECO:0000256" key="8">
    <source>
        <dbReference type="ARBA" id="ARBA00023242"/>
    </source>
</evidence>
<evidence type="ECO:0000256" key="7">
    <source>
        <dbReference type="ARBA" id="ARBA00023204"/>
    </source>
</evidence>
<keyword evidence="7" id="KW-0234">DNA repair</keyword>
<evidence type="ECO:0000313" key="11">
    <source>
        <dbReference type="EMBL" id="CDW60069.1"/>
    </source>
</evidence>
<dbReference type="AlphaFoldDB" id="A0A077ZJY7"/>
<evidence type="ECO:0000256" key="2">
    <source>
        <dbReference type="ARBA" id="ARBA00022741"/>
    </source>
</evidence>
<dbReference type="InterPro" id="IPR050474">
    <property type="entry name" value="Hel308_SKI2-like"/>
</dbReference>
<dbReference type="PROSITE" id="PS51192">
    <property type="entry name" value="HELICASE_ATP_BIND_1"/>
    <property type="match status" value="1"/>
</dbReference>
<dbReference type="GO" id="GO:0016787">
    <property type="term" value="F:hydrolase activity"/>
    <property type="evidence" value="ECO:0007669"/>
    <property type="project" value="UniProtKB-KW"/>
</dbReference>
<dbReference type="PANTHER" id="PTHR47961">
    <property type="entry name" value="DNA POLYMERASE THETA, PUTATIVE (AFU_ORTHOLOGUE AFUA_1G05260)-RELATED"/>
    <property type="match status" value="1"/>
</dbReference>
<dbReference type="Pfam" id="PF00270">
    <property type="entry name" value="DEAD"/>
    <property type="match status" value="1"/>
</dbReference>
<keyword evidence="8" id="KW-0539">Nucleus</keyword>
<keyword evidence="5 11" id="KW-0347">Helicase</keyword>
<dbReference type="STRING" id="36087.A0A077ZJY7"/>
<dbReference type="GO" id="GO:0005634">
    <property type="term" value="C:nucleus"/>
    <property type="evidence" value="ECO:0007669"/>
    <property type="project" value="UniProtKB-SubCell"/>
</dbReference>
<feature type="region of interest" description="Disordered" evidence="9">
    <location>
        <begin position="1"/>
        <end position="21"/>
    </location>
</feature>
<reference evidence="11" key="1">
    <citation type="submission" date="2014-01" db="EMBL/GenBank/DDBJ databases">
        <authorList>
            <person name="Aslett M."/>
        </authorList>
    </citation>
    <scope>NUCLEOTIDE SEQUENCE</scope>
</reference>
<evidence type="ECO:0000256" key="3">
    <source>
        <dbReference type="ARBA" id="ARBA00022763"/>
    </source>
</evidence>
<organism evidence="11 12">
    <name type="scientific">Trichuris trichiura</name>
    <name type="common">Whipworm</name>
    <name type="synonym">Trichocephalus trichiurus</name>
    <dbReference type="NCBI Taxonomy" id="36087"/>
    <lineage>
        <taxon>Eukaryota</taxon>
        <taxon>Metazoa</taxon>
        <taxon>Ecdysozoa</taxon>
        <taxon>Nematoda</taxon>
        <taxon>Enoplea</taxon>
        <taxon>Dorylaimia</taxon>
        <taxon>Trichinellida</taxon>
        <taxon>Trichuridae</taxon>
        <taxon>Trichuris</taxon>
    </lineage>
</organism>
<dbReference type="Gene3D" id="3.40.50.300">
    <property type="entry name" value="P-loop containing nucleotide triphosphate hydrolases"/>
    <property type="match status" value="1"/>
</dbReference>
<keyword evidence="12" id="KW-1185">Reference proteome</keyword>
<evidence type="ECO:0000256" key="1">
    <source>
        <dbReference type="ARBA" id="ARBA00004123"/>
    </source>
</evidence>
<accession>A0A077ZJY7</accession>
<keyword evidence="2" id="KW-0547">Nucleotide-binding</keyword>
<evidence type="ECO:0000259" key="10">
    <source>
        <dbReference type="PROSITE" id="PS51192"/>
    </source>
</evidence>
<name>A0A077ZJY7_TRITR</name>
<keyword evidence="3" id="KW-0227">DNA damage</keyword>
<protein>
    <submittedName>
        <fullName evidence="11">Helicase POLQ-like</fullName>
    </submittedName>
</protein>
<evidence type="ECO:0000256" key="5">
    <source>
        <dbReference type="ARBA" id="ARBA00022806"/>
    </source>
</evidence>
<evidence type="ECO:0000256" key="4">
    <source>
        <dbReference type="ARBA" id="ARBA00022801"/>
    </source>
</evidence>
<dbReference type="CDD" id="cd18026">
    <property type="entry name" value="DEXHc_POLQ-like"/>
    <property type="match status" value="1"/>
</dbReference>
<evidence type="ECO:0000256" key="6">
    <source>
        <dbReference type="ARBA" id="ARBA00022840"/>
    </source>
</evidence>
<gene>
    <name evidence="11" type="ORF">TTRE_0000842001</name>
</gene>
<proteinExistence type="predicted"/>